<proteinExistence type="predicted"/>
<dbReference type="AlphaFoldDB" id="A0A1E5T8E1"/>
<dbReference type="Pfam" id="PF08281">
    <property type="entry name" value="Sigma70_r4_2"/>
    <property type="match status" value="1"/>
</dbReference>
<evidence type="ECO:0000313" key="2">
    <source>
        <dbReference type="EMBL" id="OEK07641.1"/>
    </source>
</evidence>
<keyword evidence="3" id="KW-1185">Reference proteome</keyword>
<gene>
    <name evidence="2" type="ORF">BFP71_00015</name>
</gene>
<dbReference type="Proteomes" id="UP000095552">
    <property type="component" value="Unassembled WGS sequence"/>
</dbReference>
<reference evidence="2 3" key="1">
    <citation type="submission" date="2016-08" db="EMBL/GenBank/DDBJ databases">
        <title>Draft genome of Fabibacter sp. strain SK-8.</title>
        <authorList>
            <person name="Wong S.-K."/>
            <person name="Hamasaki K."/>
            <person name="Yoshizawa S."/>
        </authorList>
    </citation>
    <scope>NUCLEOTIDE SEQUENCE [LARGE SCALE GENOMIC DNA]</scope>
    <source>
        <strain evidence="2 3">SK-8</strain>
    </source>
</reference>
<accession>A0A1E5T8E1</accession>
<evidence type="ECO:0000259" key="1">
    <source>
        <dbReference type="Pfam" id="PF08281"/>
    </source>
</evidence>
<dbReference type="EMBL" id="MDGQ01000001">
    <property type="protein sequence ID" value="OEK07641.1"/>
    <property type="molecule type" value="Genomic_DNA"/>
</dbReference>
<dbReference type="InterPro" id="IPR016032">
    <property type="entry name" value="Sig_transdc_resp-reg_C-effctor"/>
</dbReference>
<dbReference type="STRING" id="1563681.BFP71_00015"/>
<sequence length="112" mass="13002">MTSNRRILVRPDKYQPPRAMTVIERQLVEHLITELQGSTSSWQNQIKQRYPHLTAYDLRLCTYLKANLSTKEIATLLNITPDSVKKAKHRLRKKLSIDPTVNWGNAFTDRIG</sequence>
<name>A0A1E5T8E1_9BACT</name>
<dbReference type="GO" id="GO:0016987">
    <property type="term" value="F:sigma factor activity"/>
    <property type="evidence" value="ECO:0007669"/>
    <property type="project" value="InterPro"/>
</dbReference>
<evidence type="ECO:0000313" key="3">
    <source>
        <dbReference type="Proteomes" id="UP000095552"/>
    </source>
</evidence>
<dbReference type="GO" id="GO:0006352">
    <property type="term" value="P:DNA-templated transcription initiation"/>
    <property type="evidence" value="ECO:0007669"/>
    <property type="project" value="InterPro"/>
</dbReference>
<dbReference type="GO" id="GO:0003677">
    <property type="term" value="F:DNA binding"/>
    <property type="evidence" value="ECO:0007669"/>
    <property type="project" value="InterPro"/>
</dbReference>
<dbReference type="Gene3D" id="1.10.10.10">
    <property type="entry name" value="Winged helix-like DNA-binding domain superfamily/Winged helix DNA-binding domain"/>
    <property type="match status" value="1"/>
</dbReference>
<dbReference type="InterPro" id="IPR036388">
    <property type="entry name" value="WH-like_DNA-bd_sf"/>
</dbReference>
<protein>
    <recommendedName>
        <fullName evidence="1">RNA polymerase sigma factor 70 region 4 type 2 domain-containing protein</fullName>
    </recommendedName>
</protein>
<dbReference type="InterPro" id="IPR013249">
    <property type="entry name" value="RNA_pol_sigma70_r4_t2"/>
</dbReference>
<feature type="domain" description="RNA polymerase sigma factor 70 region 4 type 2" evidence="1">
    <location>
        <begin position="67"/>
        <end position="95"/>
    </location>
</feature>
<dbReference type="SUPFAM" id="SSF46894">
    <property type="entry name" value="C-terminal effector domain of the bipartite response regulators"/>
    <property type="match status" value="1"/>
</dbReference>
<comment type="caution">
    <text evidence="2">The sequence shown here is derived from an EMBL/GenBank/DDBJ whole genome shotgun (WGS) entry which is preliminary data.</text>
</comment>
<organism evidence="2 3">
    <name type="scientific">Roseivirga misakiensis</name>
    <dbReference type="NCBI Taxonomy" id="1563681"/>
    <lineage>
        <taxon>Bacteria</taxon>
        <taxon>Pseudomonadati</taxon>
        <taxon>Bacteroidota</taxon>
        <taxon>Cytophagia</taxon>
        <taxon>Cytophagales</taxon>
        <taxon>Roseivirgaceae</taxon>
        <taxon>Roseivirga</taxon>
    </lineage>
</organism>